<evidence type="ECO:0000256" key="2">
    <source>
        <dbReference type="ARBA" id="ARBA00007998"/>
    </source>
</evidence>
<dbReference type="InterPro" id="IPR004761">
    <property type="entry name" value="Spore_GerAB"/>
</dbReference>
<dbReference type="AlphaFoldDB" id="A0A3S9A249"/>
<feature type="transmembrane region" description="Helical" evidence="8">
    <location>
        <begin position="162"/>
        <end position="185"/>
    </location>
</feature>
<feature type="transmembrane region" description="Helical" evidence="8">
    <location>
        <begin position="126"/>
        <end position="150"/>
    </location>
</feature>
<evidence type="ECO:0000256" key="4">
    <source>
        <dbReference type="ARBA" id="ARBA00022544"/>
    </source>
</evidence>
<keyword evidence="3" id="KW-0813">Transport</keyword>
<organism evidence="9 10">
    <name type="scientific">Paenibacillus albus</name>
    <dbReference type="NCBI Taxonomy" id="2495582"/>
    <lineage>
        <taxon>Bacteria</taxon>
        <taxon>Bacillati</taxon>
        <taxon>Bacillota</taxon>
        <taxon>Bacilli</taxon>
        <taxon>Bacillales</taxon>
        <taxon>Paenibacillaceae</taxon>
        <taxon>Paenibacillus</taxon>
    </lineage>
</organism>
<feature type="transmembrane region" description="Helical" evidence="8">
    <location>
        <begin position="21"/>
        <end position="44"/>
    </location>
</feature>
<keyword evidence="6 8" id="KW-1133">Transmembrane helix</keyword>
<name>A0A3S9A249_9BACL</name>
<dbReference type="Gene3D" id="1.20.1740.10">
    <property type="entry name" value="Amino acid/polyamine transporter I"/>
    <property type="match status" value="1"/>
</dbReference>
<keyword evidence="4" id="KW-0309">Germination</keyword>
<feature type="transmembrane region" description="Helical" evidence="8">
    <location>
        <begin position="320"/>
        <end position="337"/>
    </location>
</feature>
<evidence type="ECO:0000256" key="5">
    <source>
        <dbReference type="ARBA" id="ARBA00022692"/>
    </source>
</evidence>
<feature type="transmembrane region" description="Helical" evidence="8">
    <location>
        <begin position="205"/>
        <end position="225"/>
    </location>
</feature>
<feature type="transmembrane region" description="Helical" evidence="8">
    <location>
        <begin position="56"/>
        <end position="78"/>
    </location>
</feature>
<dbReference type="Proteomes" id="UP000272528">
    <property type="component" value="Chromosome"/>
</dbReference>
<dbReference type="Pfam" id="PF03845">
    <property type="entry name" value="Spore_permease"/>
    <property type="match status" value="1"/>
</dbReference>
<comment type="similarity">
    <text evidence="2">Belongs to the amino acid-polyamine-organocation (APC) superfamily. Spore germination protein (SGP) (TC 2.A.3.9) family.</text>
</comment>
<evidence type="ECO:0000256" key="1">
    <source>
        <dbReference type="ARBA" id="ARBA00004141"/>
    </source>
</evidence>
<dbReference type="GO" id="GO:0009847">
    <property type="term" value="P:spore germination"/>
    <property type="evidence" value="ECO:0007669"/>
    <property type="project" value="InterPro"/>
</dbReference>
<comment type="subcellular location">
    <subcellularLocation>
        <location evidence="1">Membrane</location>
        <topology evidence="1">Multi-pass membrane protein</topology>
    </subcellularLocation>
</comment>
<evidence type="ECO:0000256" key="6">
    <source>
        <dbReference type="ARBA" id="ARBA00022989"/>
    </source>
</evidence>
<sequence>MGLSHFRGKENESMSVISEKFTVSPIHLFFIMYVSIVDVSILSFQREAVMDAGHDAWVSMLLVWISSHIIVWMMYKILSNQNPVNSDFVSINHAYFGKFLGACINQAIILYFVLGALVVYRSYLEAVLVIIFPTMSLWPISIVFLLLIYYAVSGGFQTVAGICFWAFLILIIVFPPLFLLLIPFLHPQNLMPFLNHSPVQILKSSHQITFSFYGAEVLLGIYPYIRTQAKSQKWAHLAVGYAGFVFLVTLVVGLMYFNQYQIQHLVWAVLKAIGILQLPLLQRLEYLILSIWLVKTVASVSVGLWIACHSWKKLWRTKPSHNLIVILFLFVILQLFIKDPEQLLAVKKLHVNVGFYFVYAYIPLMFIITMASKKFSAIRKLR</sequence>
<dbReference type="EMBL" id="CP034437">
    <property type="protein sequence ID" value="AZN39752.1"/>
    <property type="molecule type" value="Genomic_DNA"/>
</dbReference>
<gene>
    <name evidence="9" type="ORF">EJC50_08930</name>
</gene>
<feature type="transmembrane region" description="Helical" evidence="8">
    <location>
        <begin position="99"/>
        <end position="120"/>
    </location>
</feature>
<evidence type="ECO:0000313" key="10">
    <source>
        <dbReference type="Proteomes" id="UP000272528"/>
    </source>
</evidence>
<feature type="transmembrane region" description="Helical" evidence="8">
    <location>
        <begin position="349"/>
        <end position="372"/>
    </location>
</feature>
<dbReference type="PANTHER" id="PTHR34975">
    <property type="entry name" value="SPORE GERMINATION PROTEIN A2"/>
    <property type="match status" value="1"/>
</dbReference>
<keyword evidence="10" id="KW-1185">Reference proteome</keyword>
<keyword evidence="5 8" id="KW-0812">Transmembrane</keyword>
<dbReference type="GO" id="GO:0016020">
    <property type="term" value="C:membrane"/>
    <property type="evidence" value="ECO:0007669"/>
    <property type="project" value="UniProtKB-SubCell"/>
</dbReference>
<feature type="transmembrane region" description="Helical" evidence="8">
    <location>
        <begin position="286"/>
        <end position="308"/>
    </location>
</feature>
<dbReference type="PANTHER" id="PTHR34975:SF2">
    <property type="entry name" value="SPORE GERMINATION PROTEIN A2"/>
    <property type="match status" value="1"/>
</dbReference>
<protein>
    <submittedName>
        <fullName evidence="9">Uncharacterized protein</fullName>
    </submittedName>
</protein>
<accession>A0A3S9A249</accession>
<dbReference type="KEGG" id="palb:EJC50_08930"/>
<feature type="transmembrane region" description="Helical" evidence="8">
    <location>
        <begin position="237"/>
        <end position="257"/>
    </location>
</feature>
<evidence type="ECO:0000256" key="7">
    <source>
        <dbReference type="ARBA" id="ARBA00023136"/>
    </source>
</evidence>
<dbReference type="OrthoDB" id="2380240at2"/>
<evidence type="ECO:0000313" key="9">
    <source>
        <dbReference type="EMBL" id="AZN39752.1"/>
    </source>
</evidence>
<keyword evidence="7 8" id="KW-0472">Membrane</keyword>
<proteinExistence type="inferred from homology"/>
<evidence type="ECO:0000256" key="3">
    <source>
        <dbReference type="ARBA" id="ARBA00022448"/>
    </source>
</evidence>
<evidence type="ECO:0000256" key="8">
    <source>
        <dbReference type="SAM" id="Phobius"/>
    </source>
</evidence>
<reference evidence="10" key="1">
    <citation type="submission" date="2018-12" db="EMBL/GenBank/DDBJ databases">
        <title>Genome sequence of Peanibacillus sp.</title>
        <authorList>
            <person name="Subramani G."/>
            <person name="Srinivasan S."/>
            <person name="Kim M.K."/>
        </authorList>
    </citation>
    <scope>NUCLEOTIDE SEQUENCE [LARGE SCALE GENOMIC DNA]</scope>
    <source>
        <strain evidence="10">18JY67-1</strain>
    </source>
</reference>